<organism evidence="1 2">
    <name type="scientific">Phytohabitans rumicis</name>
    <dbReference type="NCBI Taxonomy" id="1076125"/>
    <lineage>
        <taxon>Bacteria</taxon>
        <taxon>Bacillati</taxon>
        <taxon>Actinomycetota</taxon>
        <taxon>Actinomycetes</taxon>
        <taxon>Micromonosporales</taxon>
        <taxon>Micromonosporaceae</taxon>
    </lineage>
</organism>
<evidence type="ECO:0000313" key="2">
    <source>
        <dbReference type="Proteomes" id="UP000482960"/>
    </source>
</evidence>
<reference evidence="1 2" key="1">
    <citation type="submission" date="2020-03" db="EMBL/GenBank/DDBJ databases">
        <title>Whole genome shotgun sequence of Phytohabitans rumicis NBRC 108638.</title>
        <authorList>
            <person name="Komaki H."/>
            <person name="Tamura T."/>
        </authorList>
    </citation>
    <scope>NUCLEOTIDE SEQUENCE [LARGE SCALE GENOMIC DNA]</scope>
    <source>
        <strain evidence="1 2">NBRC 108638</strain>
    </source>
</reference>
<dbReference type="InterPro" id="IPR029063">
    <property type="entry name" value="SAM-dependent_MTases_sf"/>
</dbReference>
<comment type="caution">
    <text evidence="1">The sequence shown here is derived from an EMBL/GenBank/DDBJ whole genome shotgun (WGS) entry which is preliminary data.</text>
</comment>
<proteinExistence type="predicted"/>
<accession>A0A6V8LG67</accession>
<dbReference type="Proteomes" id="UP000482960">
    <property type="component" value="Unassembled WGS sequence"/>
</dbReference>
<evidence type="ECO:0000313" key="1">
    <source>
        <dbReference type="EMBL" id="GFJ93599.1"/>
    </source>
</evidence>
<dbReference type="AlphaFoldDB" id="A0A6V8LG67"/>
<evidence type="ECO:0008006" key="3">
    <source>
        <dbReference type="Google" id="ProtNLM"/>
    </source>
</evidence>
<dbReference type="InterPro" id="IPR006764">
    <property type="entry name" value="SAM_dep_MeTrfase_SAV2177_type"/>
</dbReference>
<dbReference type="PIRSF" id="PIRSF017393">
    <property type="entry name" value="MTase_SAV2177"/>
    <property type="match status" value="1"/>
</dbReference>
<protein>
    <recommendedName>
        <fullName evidence="3">S-adenosyl methyltransferase</fullName>
    </recommendedName>
</protein>
<dbReference type="Gene3D" id="3.40.50.150">
    <property type="entry name" value="Vaccinia Virus protein VP39"/>
    <property type="match status" value="1"/>
</dbReference>
<keyword evidence="2" id="KW-1185">Reference proteome</keyword>
<gene>
    <name evidence="1" type="ORF">Prum_072410</name>
</gene>
<sequence length="278" mass="30112">MSDQQWGVGVDGERPSAARVYDFFLGGHNNFAVDRQMAGRLEAVVPEIGQLIWANRGFTHRAVRLMAGAGVHQFVELGSGLPTAGSVHDVARRHIPGARVVYVDQDPVAVARGTELLADDPAAVVVEADLRDHAAVLSDPRVRRLIDPRKPIGVLLVGVLHELPGDEPKAVIAGYREAMAAGSFLALSQATRQGRPEHADPFKNVFDTGYGPGTNMTFRTYAEVRGLFEGFEIVEPGVVYVAQWRPDPGPAGPPAQRLPAYAGVGWLRATRDRTNRLM</sequence>
<name>A0A6V8LG67_9ACTN</name>
<dbReference type="Pfam" id="PF04672">
    <property type="entry name" value="Methyltransf_19"/>
    <property type="match status" value="1"/>
</dbReference>
<dbReference type="EMBL" id="BLPG01000001">
    <property type="protein sequence ID" value="GFJ93599.1"/>
    <property type="molecule type" value="Genomic_DNA"/>
</dbReference>
<dbReference type="SUPFAM" id="SSF53335">
    <property type="entry name" value="S-adenosyl-L-methionine-dependent methyltransferases"/>
    <property type="match status" value="1"/>
</dbReference>
<reference evidence="1 2" key="2">
    <citation type="submission" date="2020-03" db="EMBL/GenBank/DDBJ databases">
        <authorList>
            <person name="Ichikawa N."/>
            <person name="Kimura A."/>
            <person name="Kitahashi Y."/>
            <person name="Uohara A."/>
        </authorList>
    </citation>
    <scope>NUCLEOTIDE SEQUENCE [LARGE SCALE GENOMIC DNA]</scope>
    <source>
        <strain evidence="1 2">NBRC 108638</strain>
    </source>
</reference>
<dbReference type="RefSeq" id="WP_173080271.1">
    <property type="nucleotide sequence ID" value="NZ_BAABJB010000001.1"/>
</dbReference>